<dbReference type="PROSITE" id="PS51455">
    <property type="entry name" value="PIPK"/>
    <property type="match status" value="1"/>
</dbReference>
<dbReference type="SUPFAM" id="SSF56104">
    <property type="entry name" value="SAICAR synthase-like"/>
    <property type="match status" value="1"/>
</dbReference>
<feature type="region of interest" description="Disordered" evidence="4">
    <location>
        <begin position="82"/>
        <end position="132"/>
    </location>
</feature>
<dbReference type="PANTHER" id="PTHR45748:SF7">
    <property type="entry name" value="1-PHOSPHATIDYLINOSITOL 3-PHOSPHATE 5-KINASE-RELATED"/>
    <property type="match status" value="1"/>
</dbReference>
<feature type="region of interest" description="Disordered" evidence="4">
    <location>
        <begin position="269"/>
        <end position="296"/>
    </location>
</feature>
<dbReference type="CDD" id="cd17300">
    <property type="entry name" value="PIPKc_PIKfyve"/>
    <property type="match status" value="1"/>
</dbReference>
<dbReference type="InterPro" id="IPR027484">
    <property type="entry name" value="PInositol-4-P-5-kinase_N"/>
</dbReference>
<keyword evidence="1 3" id="KW-0547">Nucleotide-binding</keyword>
<evidence type="ECO:0000259" key="5">
    <source>
        <dbReference type="PROSITE" id="PS51455"/>
    </source>
</evidence>
<keyword evidence="3" id="KW-0808">Transferase</keyword>
<dbReference type="GO" id="GO:0000285">
    <property type="term" value="F:1-phosphatidylinositol-3-phosphate 5-kinase activity"/>
    <property type="evidence" value="ECO:0007669"/>
    <property type="project" value="InterPro"/>
</dbReference>
<dbReference type="InterPro" id="IPR044769">
    <property type="entry name" value="PIKfyve_PIPKc"/>
</dbReference>
<feature type="compositionally biased region" description="Polar residues" evidence="4">
    <location>
        <begin position="1100"/>
        <end position="1127"/>
    </location>
</feature>
<keyword evidence="2 3" id="KW-0067">ATP-binding</keyword>
<dbReference type="Proteomes" id="UP000467700">
    <property type="component" value="Unassembled WGS sequence"/>
</dbReference>
<dbReference type="GO" id="GO:0000329">
    <property type="term" value="C:fungal-type vacuole membrane"/>
    <property type="evidence" value="ECO:0007669"/>
    <property type="project" value="TreeGrafter"/>
</dbReference>
<dbReference type="Pfam" id="PF01504">
    <property type="entry name" value="PIP5K"/>
    <property type="match status" value="1"/>
</dbReference>
<evidence type="ECO:0000256" key="3">
    <source>
        <dbReference type="PROSITE-ProRule" id="PRU00781"/>
    </source>
</evidence>
<feature type="region of interest" description="Disordered" evidence="4">
    <location>
        <begin position="1194"/>
        <end position="1279"/>
    </location>
</feature>
<dbReference type="EMBL" id="CACVBS010000045">
    <property type="protein sequence ID" value="CAA7264497.1"/>
    <property type="molecule type" value="Genomic_DNA"/>
</dbReference>
<keyword evidence="3" id="KW-0418">Kinase</keyword>
<feature type="region of interest" description="Disordered" evidence="4">
    <location>
        <begin position="1100"/>
        <end position="1132"/>
    </location>
</feature>
<dbReference type="SMART" id="SM00330">
    <property type="entry name" value="PIPKc"/>
    <property type="match status" value="1"/>
</dbReference>
<dbReference type="Gene3D" id="3.30.810.10">
    <property type="entry name" value="2-Layer Sandwich"/>
    <property type="match status" value="1"/>
</dbReference>
<organism evidence="6 7">
    <name type="scientific">Cyclocybe aegerita</name>
    <name type="common">Black poplar mushroom</name>
    <name type="synonym">Agrocybe aegerita</name>
    <dbReference type="NCBI Taxonomy" id="1973307"/>
    <lineage>
        <taxon>Eukaryota</taxon>
        <taxon>Fungi</taxon>
        <taxon>Dikarya</taxon>
        <taxon>Basidiomycota</taxon>
        <taxon>Agaricomycotina</taxon>
        <taxon>Agaricomycetes</taxon>
        <taxon>Agaricomycetidae</taxon>
        <taxon>Agaricales</taxon>
        <taxon>Agaricineae</taxon>
        <taxon>Bolbitiaceae</taxon>
        <taxon>Cyclocybe</taxon>
    </lineage>
</organism>
<dbReference type="Gene3D" id="3.30.800.10">
    <property type="entry name" value="Phosphatidylinositol Phosphate Kinase II Beta"/>
    <property type="match status" value="1"/>
</dbReference>
<feature type="region of interest" description="Disordered" evidence="4">
    <location>
        <begin position="1016"/>
        <end position="1037"/>
    </location>
</feature>
<dbReference type="PANTHER" id="PTHR45748">
    <property type="entry name" value="1-PHOSPHATIDYLINOSITOL 3-PHOSPHATE 5-KINASE-RELATED"/>
    <property type="match status" value="1"/>
</dbReference>
<dbReference type="GO" id="GO:0010008">
    <property type="term" value="C:endosome membrane"/>
    <property type="evidence" value="ECO:0007669"/>
    <property type="project" value="TreeGrafter"/>
</dbReference>
<evidence type="ECO:0000313" key="7">
    <source>
        <dbReference type="Proteomes" id="UP000467700"/>
    </source>
</evidence>
<comment type="caution">
    <text evidence="6">The sequence shown here is derived from an EMBL/GenBank/DDBJ whole genome shotgun (WGS) entry which is preliminary data.</text>
</comment>
<gene>
    <name evidence="6" type="ORF">AAE3_LOCUS6769</name>
</gene>
<feature type="region of interest" description="Disordered" evidence="4">
    <location>
        <begin position="751"/>
        <end position="780"/>
    </location>
</feature>
<feature type="compositionally biased region" description="Pro residues" evidence="4">
    <location>
        <begin position="273"/>
        <end position="283"/>
    </location>
</feature>
<dbReference type="InterPro" id="IPR027483">
    <property type="entry name" value="PInositol-4-P-4/5-kinase_C_sf"/>
</dbReference>
<evidence type="ECO:0000256" key="2">
    <source>
        <dbReference type="ARBA" id="ARBA00022840"/>
    </source>
</evidence>
<feature type="compositionally biased region" description="Basic and acidic residues" evidence="4">
    <location>
        <begin position="1238"/>
        <end position="1258"/>
    </location>
</feature>
<feature type="compositionally biased region" description="Basic and acidic residues" evidence="4">
    <location>
        <begin position="100"/>
        <end position="114"/>
    </location>
</feature>
<evidence type="ECO:0000313" key="6">
    <source>
        <dbReference type="EMBL" id="CAA7264497.1"/>
    </source>
</evidence>
<protein>
    <recommendedName>
        <fullName evidence="5">PIPK domain-containing protein</fullName>
    </recommendedName>
</protein>
<sequence length="1637" mass="178672">MANHKPLPALPPSSETTTLSVDARNHRARLIRHFLSDIHEPALESRRDGWAYVLEEVLDELSLHISSGDWLSSIKRGKKLKRKRAQEEADKHSRPAAIEKVQKRSSNDSHKEETASESALAVKPLPSTPEPPLKQLRQLAARPPSHEELRAGHLVLCLAPHGSRIPLPAEDSGFDLVPANIGCAFSPGSFSLQDPGQDEVGTVLYGLDGLEVNVLDTNLRLVGGTFAFKGVNTPVQHHLLFKVLKLAIFVHLSLVLEQNLLAASGVPLKLPRPKMPPPSPSTPTSPSAGAPQEPKQVRIKARNTIIPSSFTNFFLKRNLSYRGAQTISVAGDRRGSLDLTVLPPSSSAAEEPPHKPAEGVHGLVSNLRLRRFSFIGDRRHSLRKSLHLTQEKREQPPSQPFVNALKRIEGSKDLLSTSAGVSLRLPKLIVDLADQEKARAALADGHRPGQSRRLKGDERAALTSLLGWDGKDAEGRGMSGILGFVRQQEISVLCSLHVPPSTVTPTGTISHPPTPSSSTTTSEPSEPEKVQVGSSTFTNATTSTAATISTLGTLSNRPSVGHSPCGKPHWLTFRYFSSNPNDDQLLGEWVLDTAKGRNSPCSRPGCTFLKGQHEQRIIHDGIRIVIRVGEDDKMTEDGKEEEEEKPSTEDDVRVWESCAVCNASTKRTKLSDGAYLFSFAKYLELLIHSPFICTLDSPLCEHTTPLSTSIALPPSRFNIIRHFSTASTDITLALSTIEDIFEIRAPRLQITRGVEKPSPPQSSAGRKQEDSESEEEPNQKKILRKEIRKWWEGVADHIDKIELVLNNDTPGQKSLPRLPSIDDAYDVFDSSPQHSGATTPTASTPFPLPPLPPTAPNSPSFDTPKDGVPKDSYFTTLSNMSTDTQASKAPTIPPKDNSEQLLATLRHNFQRIEQSLYAQLARTPESALNDVRRSFIATGRGTQKRLKAWQAKHLGAAKAKTVGDLIAQEPEWWGKGCHVVPTGNIIVREYDWGSIIAHTLSTTDYQMEMANLSVARTTSTGTQSTTNTPAAEPPNSSSSFFSVATSYKLFSLSAKTQPDPDQEDVVWNEPEQYSAVISRKDYGRDPTAFVSIRDVLRPNKTASEQSGAATASRSNVATNSAPGTSAPPSAFVKVKPNVGLSTESAGGQLNGQESTDAAGKILQELENETPTHSRPASIKSELPSSMAFGNAHIRRGKASSIISTESRDSQKTIGKEKDKVAESAEPQPSSLPPPPLPPKDDGPKEADKEKAASNDKEVVASSDTALPPPSKIVASASAPPPTSSGFASVLATGIGSAVRYVLSAELPSRTVSPAATNPPKKHHNLLLADMGIIDERPHIKYDWTIGKRIKFSCTVYYAKQFDALRRRCGIHDVFLKSLSRSTNWTAEGGKSRSNFWKTSDDRFIIKTLVNAWNVADLQVLIDHAPSYFRYMDATASKPTVLAKLIGFYTIEVRNLETGNVQSKADLLVMENLFFGQNISKTFDLKGIQGRKIKTQGNGTTKTLFDGEWIEGQQRTLTLVRPYSKVILRDAIKSDAEFLAKSNIMDYSLLLGVDEENKQIACGLVDTIGSYTFAKTLEYKAKQGLQSGKEITVVPPAEYQERFVSALEGYFVACPDKWSKPQDESKIISDPNLLPSVL</sequence>
<proteinExistence type="predicted"/>
<keyword evidence="7" id="KW-1185">Reference proteome</keyword>
<feature type="region of interest" description="Disordered" evidence="4">
    <location>
        <begin position="807"/>
        <end position="876"/>
    </location>
</feature>
<feature type="domain" description="PIPK" evidence="5">
    <location>
        <begin position="1290"/>
        <end position="1610"/>
    </location>
</feature>
<accession>A0A8S0WKB6</accession>
<evidence type="ECO:0000256" key="1">
    <source>
        <dbReference type="ARBA" id="ARBA00022741"/>
    </source>
</evidence>
<name>A0A8S0WKB6_CYCAE</name>
<feature type="compositionally biased region" description="Basic and acidic residues" evidence="4">
    <location>
        <begin position="1205"/>
        <end position="1222"/>
    </location>
</feature>
<feature type="compositionally biased region" description="Low complexity" evidence="4">
    <location>
        <begin position="504"/>
        <end position="524"/>
    </location>
</feature>
<feature type="compositionally biased region" description="Pro residues" evidence="4">
    <location>
        <begin position="846"/>
        <end position="856"/>
    </location>
</feature>
<reference evidence="6 7" key="1">
    <citation type="submission" date="2020-01" db="EMBL/GenBank/DDBJ databases">
        <authorList>
            <person name="Gupta K D."/>
        </authorList>
    </citation>
    <scope>NUCLEOTIDE SEQUENCE [LARGE SCALE GENOMIC DNA]</scope>
</reference>
<evidence type="ECO:0000256" key="4">
    <source>
        <dbReference type="SAM" id="MobiDB-lite"/>
    </source>
</evidence>
<feature type="compositionally biased region" description="Low complexity" evidence="4">
    <location>
        <begin position="1017"/>
        <end position="1028"/>
    </location>
</feature>
<feature type="region of interest" description="Disordered" evidence="4">
    <location>
        <begin position="503"/>
        <end position="538"/>
    </location>
</feature>
<dbReference type="InterPro" id="IPR002498">
    <property type="entry name" value="PInositol-4-P-4/5-kinase_core"/>
</dbReference>
<dbReference type="GO" id="GO:0005524">
    <property type="term" value="F:ATP binding"/>
    <property type="evidence" value="ECO:0007669"/>
    <property type="project" value="UniProtKB-UniRule"/>
</dbReference>
<dbReference type="OrthoDB" id="158357at2759"/>
<dbReference type="GO" id="GO:0046854">
    <property type="term" value="P:phosphatidylinositol phosphate biosynthetic process"/>
    <property type="evidence" value="ECO:0007669"/>
    <property type="project" value="TreeGrafter"/>
</dbReference>